<accession>A0A3P8F0U9</accession>
<keyword evidence="3" id="KW-1185">Reference proteome</keyword>
<organism evidence="3 4">
    <name type="scientific">Heligmosomoides polygyrus</name>
    <name type="common">Parasitic roundworm</name>
    <dbReference type="NCBI Taxonomy" id="6339"/>
    <lineage>
        <taxon>Eukaryota</taxon>
        <taxon>Metazoa</taxon>
        <taxon>Ecdysozoa</taxon>
        <taxon>Nematoda</taxon>
        <taxon>Chromadorea</taxon>
        <taxon>Rhabditida</taxon>
        <taxon>Rhabditina</taxon>
        <taxon>Rhabditomorpha</taxon>
        <taxon>Strongyloidea</taxon>
        <taxon>Heligmosomidae</taxon>
        <taxon>Heligmosomoides</taxon>
    </lineage>
</organism>
<proteinExistence type="predicted"/>
<protein>
    <submittedName>
        <fullName evidence="2 4">Uncharacterized protein</fullName>
    </submittedName>
</protein>
<feature type="compositionally biased region" description="Basic and acidic residues" evidence="1">
    <location>
        <begin position="213"/>
        <end position="226"/>
    </location>
</feature>
<evidence type="ECO:0000313" key="4">
    <source>
        <dbReference type="WBParaSite" id="HPBE_0002682301-mRNA-1"/>
    </source>
</evidence>
<reference evidence="4" key="2">
    <citation type="submission" date="2019-09" db="UniProtKB">
        <authorList>
            <consortium name="WormBaseParasite"/>
        </authorList>
    </citation>
    <scope>IDENTIFICATION</scope>
</reference>
<dbReference type="EMBL" id="UZAH01040978">
    <property type="protein sequence ID" value="VDP59570.1"/>
    <property type="molecule type" value="Genomic_DNA"/>
</dbReference>
<dbReference type="AlphaFoldDB" id="A0A183GVV3"/>
<dbReference type="Proteomes" id="UP000050761">
    <property type="component" value="Unassembled WGS sequence"/>
</dbReference>
<sequence>MGNDASWVRFQHPVPYDIKLEDDILHTFTNAIRALPVITDEVREATGRDPLLRQVMKFTTGSWPKKTTRPDLLCFSNRRDSLSTLNGCQIVYARGYQGRESWADGLVVKRIERVLYKIKVGDELWTRHANQLRIRLYDSDDHKTKNMDTLFETFGLERPQSLSRPANIQSSTAPALPEVQRTLEDQNCVTPPPFPVQEAVQPRRSGRTRRPTIRFDMDPRQRSYNT</sequence>
<reference evidence="2 3" key="1">
    <citation type="submission" date="2018-11" db="EMBL/GenBank/DDBJ databases">
        <authorList>
            <consortium name="Pathogen Informatics"/>
        </authorList>
    </citation>
    <scope>NUCLEOTIDE SEQUENCE [LARGE SCALE GENOMIC DNA]</scope>
</reference>
<gene>
    <name evidence="2" type="ORF">HPBE_LOCUS26822</name>
</gene>
<evidence type="ECO:0000256" key="1">
    <source>
        <dbReference type="SAM" id="MobiDB-lite"/>
    </source>
</evidence>
<evidence type="ECO:0000313" key="2">
    <source>
        <dbReference type="EMBL" id="VDP59570.1"/>
    </source>
</evidence>
<accession>A0A183GVV3</accession>
<evidence type="ECO:0000313" key="3">
    <source>
        <dbReference type="Proteomes" id="UP000050761"/>
    </source>
</evidence>
<name>A0A183GVV3_HELPZ</name>
<dbReference type="WBParaSite" id="HPBE_0002682301-mRNA-1">
    <property type="protein sequence ID" value="HPBE_0002682301-mRNA-1"/>
    <property type="gene ID" value="HPBE_0002682301"/>
</dbReference>
<dbReference type="OrthoDB" id="5863233at2759"/>
<feature type="region of interest" description="Disordered" evidence="1">
    <location>
        <begin position="187"/>
        <end position="226"/>
    </location>
</feature>